<protein>
    <recommendedName>
        <fullName evidence="4">Transmembrane protein</fullName>
    </recommendedName>
</protein>
<dbReference type="KEGG" id="aaa:Acav_3109"/>
<dbReference type="RefSeq" id="WP_013595500.1">
    <property type="nucleotide sequence ID" value="NC_015138.1"/>
</dbReference>
<keyword evidence="3" id="KW-1185">Reference proteome</keyword>
<gene>
    <name evidence="2" type="ordered locus">Acav_3109</name>
</gene>
<proteinExistence type="predicted"/>
<sequence length="146" mass="16714">MELKNDTGKTKAIKVLANIPLLLLVTAVTFYTLASFASSFQELPEKWLKAYPYMPPFAVYSLLSIHTLLTPGLALLVYAVILLRLGDRRSRFFRGISLLIYFPFRLGLIFILLGFFPLWLVFELVELTLLGYASRRLIKRLKKKTG</sequence>
<name>F0Q7D8_PARA1</name>
<dbReference type="Proteomes" id="UP000002482">
    <property type="component" value="Chromosome"/>
</dbReference>
<evidence type="ECO:0000313" key="2">
    <source>
        <dbReference type="EMBL" id="ADX47011.1"/>
    </source>
</evidence>
<accession>F0Q7D8</accession>
<dbReference type="HOGENOM" id="CLU_1773331_0_0_4"/>
<reference evidence="2" key="1">
    <citation type="submission" date="2011-02" db="EMBL/GenBank/DDBJ databases">
        <title>Complete sequence of Acidovorax avenae subsp. avenae ATCC 19860.</title>
        <authorList>
            <consortium name="US DOE Joint Genome Institute"/>
            <person name="Lucas S."/>
            <person name="Copeland A."/>
            <person name="Lapidus A."/>
            <person name="Cheng J.-F."/>
            <person name="Goodwin L."/>
            <person name="Pitluck S."/>
            <person name="Chertkov O."/>
            <person name="Held B."/>
            <person name="Detter J.C."/>
            <person name="Han C."/>
            <person name="Tapia R."/>
            <person name="Land M."/>
            <person name="Hauser L."/>
            <person name="Kyrpides N."/>
            <person name="Ivanova N."/>
            <person name="Ovchinnikova G."/>
            <person name="Pagani I."/>
            <person name="Gordon S."/>
            <person name="Woyke T."/>
        </authorList>
    </citation>
    <scope>NUCLEOTIDE SEQUENCE</scope>
    <source>
        <strain evidence="2">ATCC 19860</strain>
    </source>
</reference>
<dbReference type="AlphaFoldDB" id="F0Q7D8"/>
<dbReference type="OrthoDB" id="9962051at2"/>
<feature type="transmembrane region" description="Helical" evidence="1">
    <location>
        <begin position="12"/>
        <end position="37"/>
    </location>
</feature>
<organism evidence="2 3">
    <name type="scientific">Paracidovorax avenae (strain ATCC 19860 / DSM 7227 / CCUG 15838 / JCM 20985 / LMG 2117 / NCPPB 1011)</name>
    <name type="common">Acidovorax avenae</name>
    <dbReference type="NCBI Taxonomy" id="643561"/>
    <lineage>
        <taxon>Bacteria</taxon>
        <taxon>Pseudomonadati</taxon>
        <taxon>Pseudomonadota</taxon>
        <taxon>Betaproteobacteria</taxon>
        <taxon>Burkholderiales</taxon>
        <taxon>Comamonadaceae</taxon>
        <taxon>Paracidovorax</taxon>
    </lineage>
</organism>
<evidence type="ECO:0000313" key="3">
    <source>
        <dbReference type="Proteomes" id="UP000002482"/>
    </source>
</evidence>
<keyword evidence="1" id="KW-0812">Transmembrane</keyword>
<dbReference type="GeneID" id="43402257"/>
<dbReference type="EMBL" id="CP002521">
    <property type="protein sequence ID" value="ADX47011.1"/>
    <property type="molecule type" value="Genomic_DNA"/>
</dbReference>
<feature type="transmembrane region" description="Helical" evidence="1">
    <location>
        <begin position="98"/>
        <end position="122"/>
    </location>
</feature>
<keyword evidence="1" id="KW-1133">Transmembrane helix</keyword>
<evidence type="ECO:0000256" key="1">
    <source>
        <dbReference type="SAM" id="Phobius"/>
    </source>
</evidence>
<keyword evidence="1" id="KW-0472">Membrane</keyword>
<evidence type="ECO:0008006" key="4">
    <source>
        <dbReference type="Google" id="ProtNLM"/>
    </source>
</evidence>
<feature type="transmembrane region" description="Helical" evidence="1">
    <location>
        <begin position="57"/>
        <end position="86"/>
    </location>
</feature>